<keyword evidence="1" id="KW-0547">Nucleotide-binding</keyword>
<dbReference type="Proteomes" id="UP001201812">
    <property type="component" value="Unassembled WGS sequence"/>
</dbReference>
<organism evidence="3 4">
    <name type="scientific">Ditylenchus destructor</name>
    <dbReference type="NCBI Taxonomy" id="166010"/>
    <lineage>
        <taxon>Eukaryota</taxon>
        <taxon>Metazoa</taxon>
        <taxon>Ecdysozoa</taxon>
        <taxon>Nematoda</taxon>
        <taxon>Chromadorea</taxon>
        <taxon>Rhabditida</taxon>
        <taxon>Tylenchina</taxon>
        <taxon>Tylenchomorpha</taxon>
        <taxon>Sphaerularioidea</taxon>
        <taxon>Anguinidae</taxon>
        <taxon>Anguininae</taxon>
        <taxon>Ditylenchus</taxon>
    </lineage>
</organism>
<evidence type="ECO:0000313" key="4">
    <source>
        <dbReference type="Proteomes" id="UP001201812"/>
    </source>
</evidence>
<dbReference type="Gene3D" id="3.40.850.10">
    <property type="entry name" value="Kinesin motor domain"/>
    <property type="match status" value="1"/>
</dbReference>
<keyword evidence="2" id="KW-0067">ATP-binding</keyword>
<keyword evidence="4" id="KW-1185">Reference proteome</keyword>
<evidence type="ECO:0000256" key="1">
    <source>
        <dbReference type="ARBA" id="ARBA00022741"/>
    </source>
</evidence>
<gene>
    <name evidence="3" type="ORF">DdX_16858</name>
</gene>
<evidence type="ECO:0000256" key="2">
    <source>
        <dbReference type="ARBA" id="ARBA00022840"/>
    </source>
</evidence>
<dbReference type="InterPro" id="IPR036961">
    <property type="entry name" value="Kinesin_motor_dom_sf"/>
</dbReference>
<dbReference type="EMBL" id="JAKKPZ010000153">
    <property type="protein sequence ID" value="KAI1700190.1"/>
    <property type="molecule type" value="Genomic_DNA"/>
</dbReference>
<evidence type="ECO:0000313" key="3">
    <source>
        <dbReference type="EMBL" id="KAI1700190.1"/>
    </source>
</evidence>
<proteinExistence type="predicted"/>
<sequence>MAISSIEDEQSNENIRVSVRICPESSGTSEKSALCSNELTNSIILCTNIKQEKRYRFDNIFSDKSSQIYGSIMMECCPETCIGTETVSEEECEDQNDDCVTWDQNFSFCDSEFYSEDSKADVSEYTCGFC</sequence>
<reference evidence="3" key="1">
    <citation type="submission" date="2022-01" db="EMBL/GenBank/DDBJ databases">
        <title>Genome Sequence Resource for Two Populations of Ditylenchus destructor, the Migratory Endoparasitic Phytonematode.</title>
        <authorList>
            <person name="Zhang H."/>
            <person name="Lin R."/>
            <person name="Xie B."/>
        </authorList>
    </citation>
    <scope>NUCLEOTIDE SEQUENCE</scope>
    <source>
        <strain evidence="3">BazhouSP</strain>
    </source>
</reference>
<name>A0AAD4MPL3_9BILA</name>
<dbReference type="GO" id="GO:0005524">
    <property type="term" value="F:ATP binding"/>
    <property type="evidence" value="ECO:0007669"/>
    <property type="project" value="UniProtKB-KW"/>
</dbReference>
<protein>
    <submittedName>
        <fullName evidence="3">Uncharacterized protein</fullName>
    </submittedName>
</protein>
<comment type="caution">
    <text evidence="3">The sequence shown here is derived from an EMBL/GenBank/DDBJ whole genome shotgun (WGS) entry which is preliminary data.</text>
</comment>
<dbReference type="AlphaFoldDB" id="A0AAD4MPL3"/>
<accession>A0AAD4MPL3</accession>